<feature type="signal peptide" evidence="2">
    <location>
        <begin position="1"/>
        <end position="22"/>
    </location>
</feature>
<keyword evidence="4" id="KW-1185">Reference proteome</keyword>
<dbReference type="InterPro" id="IPR010642">
    <property type="entry name" value="Invasion_prot_B"/>
</dbReference>
<evidence type="ECO:0000313" key="4">
    <source>
        <dbReference type="Proteomes" id="UP000198796"/>
    </source>
</evidence>
<dbReference type="Proteomes" id="UP000198796">
    <property type="component" value="Unassembled WGS sequence"/>
</dbReference>
<protein>
    <submittedName>
        <fullName evidence="3">Invasion protein IalB, involved in pathogenesis</fullName>
    </submittedName>
</protein>
<dbReference type="EMBL" id="FOJU01000003">
    <property type="protein sequence ID" value="SFA97085.1"/>
    <property type="molecule type" value="Genomic_DNA"/>
</dbReference>
<dbReference type="OrthoDB" id="9797912at2"/>
<dbReference type="RefSeq" id="WP_092063895.1">
    <property type="nucleotide sequence ID" value="NZ_FOJU01000003.1"/>
</dbReference>
<evidence type="ECO:0000313" key="3">
    <source>
        <dbReference type="EMBL" id="SFA97085.1"/>
    </source>
</evidence>
<keyword evidence="2" id="KW-0732">Signal</keyword>
<dbReference type="AlphaFoldDB" id="A0A1I0X7V8"/>
<dbReference type="STRING" id="871651.SAMN05421688_1975"/>
<gene>
    <name evidence="3" type="ORF">SAMN05421688_1975</name>
</gene>
<organism evidence="3 4">
    <name type="scientific">Poseidonocella pacifica</name>
    <dbReference type="NCBI Taxonomy" id="871651"/>
    <lineage>
        <taxon>Bacteria</taxon>
        <taxon>Pseudomonadati</taxon>
        <taxon>Pseudomonadota</taxon>
        <taxon>Alphaproteobacteria</taxon>
        <taxon>Rhodobacterales</taxon>
        <taxon>Roseobacteraceae</taxon>
        <taxon>Poseidonocella</taxon>
    </lineage>
</organism>
<feature type="chain" id="PRO_5011617777" evidence="2">
    <location>
        <begin position="23"/>
        <end position="199"/>
    </location>
</feature>
<dbReference type="InterPro" id="IPR038696">
    <property type="entry name" value="IalB_sf"/>
</dbReference>
<proteinExistence type="predicted"/>
<sequence>MSTSIRLLASLAFLAASGTAFAQDAEEAPAGDAPATELSMGEQAEAASNEPYVKEEFGDWDLRCVRAEAGGEDPCQLYQLLRDEQGNSVAEISLFRLEGNNRAVAGATVVVPLETLLTANARIAVDGNQTKTYPFSFCNQIGCYARIGLTPEDIAIYKAGNKATLTIVPFSAPDQQVALDISLSGFTAGYDKVSRARID</sequence>
<dbReference type="Pfam" id="PF06776">
    <property type="entry name" value="IalB"/>
    <property type="match status" value="1"/>
</dbReference>
<accession>A0A1I0X7V8</accession>
<evidence type="ECO:0000256" key="2">
    <source>
        <dbReference type="SAM" id="SignalP"/>
    </source>
</evidence>
<reference evidence="3 4" key="1">
    <citation type="submission" date="2016-10" db="EMBL/GenBank/DDBJ databases">
        <authorList>
            <person name="de Groot N.N."/>
        </authorList>
    </citation>
    <scope>NUCLEOTIDE SEQUENCE [LARGE SCALE GENOMIC DNA]</scope>
    <source>
        <strain evidence="3 4">DSM 29316</strain>
    </source>
</reference>
<feature type="region of interest" description="Disordered" evidence="1">
    <location>
        <begin position="25"/>
        <end position="50"/>
    </location>
</feature>
<dbReference type="Gene3D" id="2.60.40.1880">
    <property type="entry name" value="Invasion associated locus B (IalB) protein"/>
    <property type="match status" value="1"/>
</dbReference>
<evidence type="ECO:0000256" key="1">
    <source>
        <dbReference type="SAM" id="MobiDB-lite"/>
    </source>
</evidence>
<name>A0A1I0X7V8_9RHOB</name>